<accession>A0A974C284</accession>
<reference evidence="2" key="1">
    <citation type="journal article" date="2016" name="Nature">
        <title>Genome evolution in the allotetraploid frog Xenopus laevis.</title>
        <authorList>
            <person name="Session A.M."/>
            <person name="Uno Y."/>
            <person name="Kwon T."/>
            <person name="Chapman J.A."/>
            <person name="Toyoda A."/>
            <person name="Takahashi S."/>
            <person name="Fukui A."/>
            <person name="Hikosaka A."/>
            <person name="Suzuki A."/>
            <person name="Kondo M."/>
            <person name="van Heeringen S.J."/>
            <person name="Quigley I."/>
            <person name="Heinz S."/>
            <person name="Ogino H."/>
            <person name="Ochi H."/>
            <person name="Hellsten U."/>
            <person name="Lyons J.B."/>
            <person name="Simakov O."/>
            <person name="Putnam N."/>
            <person name="Stites J."/>
            <person name="Kuroki Y."/>
            <person name="Tanaka T."/>
            <person name="Michiue T."/>
            <person name="Watanabe M."/>
            <person name="Bogdanovic O."/>
            <person name="Lister R."/>
            <person name="Georgiou G."/>
            <person name="Paranjpe S.S."/>
            <person name="van Kruijsbergen I."/>
            <person name="Shu S."/>
            <person name="Carlson J."/>
            <person name="Kinoshita T."/>
            <person name="Ohta Y."/>
            <person name="Mawaribuchi S."/>
            <person name="Jenkins J."/>
            <person name="Grimwood J."/>
            <person name="Schmutz J."/>
            <person name="Mitros T."/>
            <person name="Mozaffari S.V."/>
            <person name="Suzuki Y."/>
            <person name="Haramoto Y."/>
            <person name="Yamamoto T.S."/>
            <person name="Takagi C."/>
            <person name="Heald R."/>
            <person name="Miller K."/>
            <person name="Haudenschild C."/>
            <person name="Kitzman J."/>
            <person name="Nakayama T."/>
            <person name="Izutsu Y."/>
            <person name="Robert J."/>
            <person name="Fortriede J."/>
            <person name="Burns K."/>
            <person name="Lotay V."/>
            <person name="Karimi K."/>
            <person name="Yasuoka Y."/>
            <person name="Dichmann D.S."/>
            <person name="Flajnik M.F."/>
            <person name="Houston D.W."/>
            <person name="Shendure J."/>
            <person name="DuPasquier L."/>
            <person name="Vize P.D."/>
            <person name="Zorn A.M."/>
            <person name="Ito M."/>
            <person name="Marcotte E.M."/>
            <person name="Wallingford J.B."/>
            <person name="Ito Y."/>
            <person name="Asashima M."/>
            <person name="Ueno N."/>
            <person name="Matsuda Y."/>
            <person name="Veenstra G.J."/>
            <person name="Fujiyama A."/>
            <person name="Harland R.M."/>
            <person name="Taira M."/>
            <person name="Rokhsar D.S."/>
        </authorList>
    </citation>
    <scope>NUCLEOTIDE SEQUENCE [LARGE SCALE GENOMIC DNA]</scope>
    <source>
        <strain evidence="2">J</strain>
    </source>
</reference>
<evidence type="ECO:0000313" key="2">
    <source>
        <dbReference type="Proteomes" id="UP000694892"/>
    </source>
</evidence>
<dbReference type="EMBL" id="CM004481">
    <property type="protein sequence ID" value="OCT65309.1"/>
    <property type="molecule type" value="Genomic_DNA"/>
</dbReference>
<protein>
    <submittedName>
        <fullName evidence="1">Uncharacterized protein</fullName>
    </submittedName>
</protein>
<gene>
    <name evidence="1" type="ORF">XELAEV_18041549mg</name>
</gene>
<organism evidence="1 2">
    <name type="scientific">Xenopus laevis</name>
    <name type="common">African clawed frog</name>
    <dbReference type="NCBI Taxonomy" id="8355"/>
    <lineage>
        <taxon>Eukaryota</taxon>
        <taxon>Metazoa</taxon>
        <taxon>Chordata</taxon>
        <taxon>Craniata</taxon>
        <taxon>Vertebrata</taxon>
        <taxon>Euteleostomi</taxon>
        <taxon>Amphibia</taxon>
        <taxon>Batrachia</taxon>
        <taxon>Anura</taxon>
        <taxon>Pipoidea</taxon>
        <taxon>Pipidae</taxon>
        <taxon>Xenopodinae</taxon>
        <taxon>Xenopus</taxon>
        <taxon>Xenopus</taxon>
    </lineage>
</organism>
<sequence>MRKYSAFSAKCREAEAKEHGACLGTGKHAVKSRVQVKSLEAKKRSEKKSLQRKVKALSAEGKCKSWEQHTESTSAITAWESGQDAGEGTSSSAICLASVSAMEETAIMEEAASLSTGEAVDGSCHGVQPAVSARDFAKLNEGSAPLKQHKGESVLVSDTIIKAIKAMEILQKRKVELNGTLMRQIESTGLASGESRTRVQLNKKLEEVEQDIAGTMDIIKPWEDFYQNKGHFGTMSGAIQVTSQTVKQMILDLNLGELTEPPKDRTDSGLLTECCQF</sequence>
<dbReference type="Proteomes" id="UP000694892">
    <property type="component" value="Chromosome 8S"/>
</dbReference>
<name>A0A974C284_XENLA</name>
<proteinExistence type="predicted"/>
<dbReference type="AlphaFoldDB" id="A0A974C284"/>
<evidence type="ECO:0000313" key="1">
    <source>
        <dbReference type="EMBL" id="OCT65309.1"/>
    </source>
</evidence>